<keyword evidence="1" id="KW-1133">Transmembrane helix</keyword>
<dbReference type="Proteomes" id="UP000198310">
    <property type="component" value="Unassembled WGS sequence"/>
</dbReference>
<evidence type="ECO:0000313" key="2">
    <source>
        <dbReference type="EMBL" id="SNR72210.1"/>
    </source>
</evidence>
<sequence>MRQVYGWMAVALALTGGVAMLVSSSPEIIELVAGQRFVFFGLLLLEMFVVGYISARAFDMSVGRRRALLLLTPC</sequence>
<protein>
    <submittedName>
        <fullName evidence="2">Inhibitor of apoptosis-promoting Bax1</fullName>
    </submittedName>
</protein>
<keyword evidence="1" id="KW-0812">Transmembrane</keyword>
<dbReference type="AlphaFoldDB" id="A0A238YMF4"/>
<organism evidence="2 3">
    <name type="scientific">Hymenobacter mucosus</name>
    <dbReference type="NCBI Taxonomy" id="1411120"/>
    <lineage>
        <taxon>Bacteria</taxon>
        <taxon>Pseudomonadati</taxon>
        <taxon>Bacteroidota</taxon>
        <taxon>Cytophagia</taxon>
        <taxon>Cytophagales</taxon>
        <taxon>Hymenobacteraceae</taxon>
        <taxon>Hymenobacter</taxon>
    </lineage>
</organism>
<proteinExistence type="predicted"/>
<name>A0A238YMF4_9BACT</name>
<feature type="transmembrane region" description="Helical" evidence="1">
    <location>
        <begin position="36"/>
        <end position="55"/>
    </location>
</feature>
<evidence type="ECO:0000256" key="1">
    <source>
        <dbReference type="SAM" id="Phobius"/>
    </source>
</evidence>
<evidence type="ECO:0000313" key="3">
    <source>
        <dbReference type="Proteomes" id="UP000198310"/>
    </source>
</evidence>
<dbReference type="EMBL" id="FZNS01000005">
    <property type="protein sequence ID" value="SNR72210.1"/>
    <property type="molecule type" value="Genomic_DNA"/>
</dbReference>
<keyword evidence="1" id="KW-0472">Membrane</keyword>
<dbReference type="RefSeq" id="WP_245855362.1">
    <property type="nucleotide sequence ID" value="NZ_FZNS01000005.1"/>
</dbReference>
<gene>
    <name evidence="2" type="ORF">SAMN06269173_105369</name>
</gene>
<keyword evidence="3" id="KW-1185">Reference proteome</keyword>
<reference evidence="3" key="1">
    <citation type="submission" date="2017-06" db="EMBL/GenBank/DDBJ databases">
        <authorList>
            <person name="Varghese N."/>
            <person name="Submissions S."/>
        </authorList>
    </citation>
    <scope>NUCLEOTIDE SEQUENCE [LARGE SCALE GENOMIC DNA]</scope>
    <source>
        <strain evidence="3">DSM 28041</strain>
    </source>
</reference>
<accession>A0A238YMF4</accession>